<dbReference type="Proteomes" id="UP001216440">
    <property type="component" value="Chromosome"/>
</dbReference>
<evidence type="ECO:0000259" key="3">
    <source>
        <dbReference type="PROSITE" id="PS50994"/>
    </source>
</evidence>
<dbReference type="SUPFAM" id="SSF46689">
    <property type="entry name" value="Homeodomain-like"/>
    <property type="match status" value="1"/>
</dbReference>
<dbReference type="PANTHER" id="PTHR46889:SF4">
    <property type="entry name" value="TRANSPOSASE INSO FOR INSERTION SEQUENCE ELEMENT IS911B-RELATED"/>
    <property type="match status" value="1"/>
</dbReference>
<feature type="compositionally biased region" description="Polar residues" evidence="2">
    <location>
        <begin position="56"/>
        <end position="68"/>
    </location>
</feature>
<dbReference type="NCBIfam" id="NF033516">
    <property type="entry name" value="transpos_IS3"/>
    <property type="match status" value="1"/>
</dbReference>
<dbReference type="EMBL" id="CP121682">
    <property type="protein sequence ID" value="WGD40051.1"/>
    <property type="molecule type" value="Genomic_DNA"/>
</dbReference>
<dbReference type="InterPro" id="IPR025948">
    <property type="entry name" value="HTH-like_dom"/>
</dbReference>
<dbReference type="Gene3D" id="3.30.420.10">
    <property type="entry name" value="Ribonuclease H-like superfamily/Ribonuclease H"/>
    <property type="match status" value="1"/>
</dbReference>
<evidence type="ECO:0000313" key="4">
    <source>
        <dbReference type="EMBL" id="WGD40051.1"/>
    </source>
</evidence>
<dbReference type="InterPro" id="IPR036397">
    <property type="entry name" value="RNaseH_sf"/>
</dbReference>
<dbReference type="InterPro" id="IPR009057">
    <property type="entry name" value="Homeodomain-like_sf"/>
</dbReference>
<dbReference type="Pfam" id="PF00665">
    <property type="entry name" value="rve"/>
    <property type="match status" value="1"/>
</dbReference>
<dbReference type="InterPro" id="IPR001584">
    <property type="entry name" value="Integrase_cat-core"/>
</dbReference>
<dbReference type="Pfam" id="PF13276">
    <property type="entry name" value="HTH_21"/>
    <property type="match status" value="1"/>
</dbReference>
<accession>A0ABY8JW86</accession>
<proteinExistence type="predicted"/>
<dbReference type="InterPro" id="IPR002514">
    <property type="entry name" value="Transposase_8"/>
</dbReference>
<dbReference type="SUPFAM" id="SSF53098">
    <property type="entry name" value="Ribonuclease H-like"/>
    <property type="match status" value="1"/>
</dbReference>
<gene>
    <name evidence="4" type="ORF">PYS65_07830</name>
</gene>
<organism evidence="4 5">
    <name type="scientific">Streptomyces cathayae</name>
    <dbReference type="NCBI Taxonomy" id="3031124"/>
    <lineage>
        <taxon>Bacteria</taxon>
        <taxon>Bacillati</taxon>
        <taxon>Actinomycetota</taxon>
        <taxon>Actinomycetes</taxon>
        <taxon>Kitasatosporales</taxon>
        <taxon>Streptomycetaceae</taxon>
        <taxon>Streptomyces</taxon>
    </lineage>
</organism>
<reference evidence="4 5" key="1">
    <citation type="submission" date="2023-03" db="EMBL/GenBank/DDBJ databases">
        <authorList>
            <person name="Mo P."/>
        </authorList>
    </citation>
    <scope>NUCLEOTIDE SEQUENCE [LARGE SCALE GENOMIC DNA]</scope>
    <source>
        <strain evidence="4 5">HUAS 5</strain>
    </source>
</reference>
<sequence>MVMKVYSPEFEADAVALYLSDPSHTFEGIGKDLGISRETLRNWVRAERARHGGGSATSTSTEKNTVDSPPTAEELQAENEALRRELAAARKEMHKLATERDILRKATKFFRTRDDLVTNRFQFIEDHHRAWGVKRLCAVLEVARSSFYKWRAGRAARAARERADAALAERIRAVHAEWDGTYGRPRITAELRDEGERVNHKRVGRVMRKYGIAGLRLRRRQVTTVPEPSATPVPDLLRRDFTASEPNLKYVGDITYLPVGDGEFLYLATVIDCFSRRLAGWSIADHMRTSLVTDALRAAARVRGGLAGAVFHSDHGAQYTSREFAAVCAQLGVIQSMGAVGTSADNALAESFNAALKRETLRGARRFDGVRACRLAVFRWTTRCNTRRRHSRLGQQAPIAYEQQSATLTLAA</sequence>
<dbReference type="PROSITE" id="PS50994">
    <property type="entry name" value="INTEGRASE"/>
    <property type="match status" value="1"/>
</dbReference>
<evidence type="ECO:0000256" key="2">
    <source>
        <dbReference type="SAM" id="MobiDB-lite"/>
    </source>
</evidence>
<evidence type="ECO:0000313" key="5">
    <source>
        <dbReference type="Proteomes" id="UP001216440"/>
    </source>
</evidence>
<dbReference type="Pfam" id="PF01527">
    <property type="entry name" value="HTH_Tnp_1"/>
    <property type="match status" value="1"/>
</dbReference>
<name>A0ABY8JW86_9ACTN</name>
<dbReference type="Gene3D" id="1.10.10.60">
    <property type="entry name" value="Homeodomain-like"/>
    <property type="match status" value="1"/>
</dbReference>
<feature type="region of interest" description="Disordered" evidence="2">
    <location>
        <begin position="48"/>
        <end position="73"/>
    </location>
</feature>
<dbReference type="PANTHER" id="PTHR46889">
    <property type="entry name" value="TRANSPOSASE INSF FOR INSERTION SEQUENCE IS3B-RELATED"/>
    <property type="match status" value="1"/>
</dbReference>
<protein>
    <submittedName>
        <fullName evidence="4">IS3 family transposase</fullName>
    </submittedName>
</protein>
<keyword evidence="5" id="KW-1185">Reference proteome</keyword>
<dbReference type="InterPro" id="IPR048020">
    <property type="entry name" value="Transpos_IS3"/>
</dbReference>
<comment type="function">
    <text evidence="1">Involved in the transposition of the insertion sequence.</text>
</comment>
<feature type="domain" description="Integrase catalytic" evidence="3">
    <location>
        <begin position="242"/>
        <end position="406"/>
    </location>
</feature>
<dbReference type="InterPro" id="IPR012337">
    <property type="entry name" value="RNaseH-like_sf"/>
</dbReference>
<dbReference type="InterPro" id="IPR050900">
    <property type="entry name" value="Transposase_IS3/IS150/IS904"/>
</dbReference>
<evidence type="ECO:0000256" key="1">
    <source>
        <dbReference type="ARBA" id="ARBA00002286"/>
    </source>
</evidence>